<sequence>MHEKEVRRDWWAWLRASERRSSGRDGGRWLREGNESVTATLFQPPNQSQHINEEAVTDGYKMNSERCTPFAGPSFSDQEVGVPSDNNSILARHEGCFSVDRLGREGGLTVFWKNSSRVSLSGFSQNHVDLIISEEDLFEWRFTGFYGLPARSRRRASRNILRRAFIRRSDLSWLCMGDFNDLQSVDDKRGLHDHPHALIQGYRVAIEECQLTGIPLLAFPFTWERGRGTDHWVQERLDRAMGTGPWCTELHNLTTSISDHNPLLLVYRKQIIYRKHIRFRQFDDEDSISAYARCRDQLATLLAQEEAYWRQRAKQLWLKEGG</sequence>
<dbReference type="PANTHER" id="PTHR33710:SF64">
    <property type="entry name" value="ENDONUCLEASE_EXONUCLEASE_PHOSPHATASE DOMAIN-CONTAINING PROTEIN"/>
    <property type="match status" value="1"/>
</dbReference>
<comment type="caution">
    <text evidence="2">The sequence shown here is derived from an EMBL/GenBank/DDBJ whole genome shotgun (WGS) entry which is preliminary data.</text>
</comment>
<gene>
    <name evidence="2" type="ORF">POTOM_029091</name>
</gene>
<dbReference type="EMBL" id="JAAWWB010000015">
    <property type="protein sequence ID" value="KAG6765077.1"/>
    <property type="molecule type" value="Genomic_DNA"/>
</dbReference>
<organism evidence="2 3">
    <name type="scientific">Populus tomentosa</name>
    <name type="common">Chinese white poplar</name>
    <dbReference type="NCBI Taxonomy" id="118781"/>
    <lineage>
        <taxon>Eukaryota</taxon>
        <taxon>Viridiplantae</taxon>
        <taxon>Streptophyta</taxon>
        <taxon>Embryophyta</taxon>
        <taxon>Tracheophyta</taxon>
        <taxon>Spermatophyta</taxon>
        <taxon>Magnoliopsida</taxon>
        <taxon>eudicotyledons</taxon>
        <taxon>Gunneridae</taxon>
        <taxon>Pentapetalae</taxon>
        <taxon>rosids</taxon>
        <taxon>fabids</taxon>
        <taxon>Malpighiales</taxon>
        <taxon>Salicaceae</taxon>
        <taxon>Saliceae</taxon>
        <taxon>Populus</taxon>
    </lineage>
</organism>
<dbReference type="OrthoDB" id="851173at2759"/>
<dbReference type="PANTHER" id="PTHR33710">
    <property type="entry name" value="BNAC02G09200D PROTEIN"/>
    <property type="match status" value="1"/>
</dbReference>
<dbReference type="AlphaFoldDB" id="A0A8X7ZCM6"/>
<proteinExistence type="predicted"/>
<dbReference type="GO" id="GO:0003824">
    <property type="term" value="F:catalytic activity"/>
    <property type="evidence" value="ECO:0007669"/>
    <property type="project" value="InterPro"/>
</dbReference>
<dbReference type="Pfam" id="PF03372">
    <property type="entry name" value="Exo_endo_phos"/>
    <property type="match status" value="1"/>
</dbReference>
<feature type="domain" description="Endonuclease/exonuclease/phosphatase" evidence="1">
    <location>
        <begin position="100"/>
        <end position="260"/>
    </location>
</feature>
<accession>A0A8X7ZCM6</accession>
<evidence type="ECO:0000259" key="1">
    <source>
        <dbReference type="Pfam" id="PF03372"/>
    </source>
</evidence>
<dbReference type="InterPro" id="IPR005135">
    <property type="entry name" value="Endo/exonuclease/phosphatase"/>
</dbReference>
<name>A0A8X7ZCM6_POPTO</name>
<keyword evidence="3" id="KW-1185">Reference proteome</keyword>
<evidence type="ECO:0000313" key="2">
    <source>
        <dbReference type="EMBL" id="KAG6765077.1"/>
    </source>
</evidence>
<reference evidence="2" key="1">
    <citation type="journal article" date="2020" name="bioRxiv">
        <title>Hybrid origin of Populus tomentosa Carr. identified through genome sequencing and phylogenomic analysis.</title>
        <authorList>
            <person name="An X."/>
            <person name="Gao K."/>
            <person name="Chen Z."/>
            <person name="Li J."/>
            <person name="Yang X."/>
            <person name="Yang X."/>
            <person name="Zhou J."/>
            <person name="Guo T."/>
            <person name="Zhao T."/>
            <person name="Huang S."/>
            <person name="Miao D."/>
            <person name="Khan W.U."/>
            <person name="Rao P."/>
            <person name="Ye M."/>
            <person name="Lei B."/>
            <person name="Liao W."/>
            <person name="Wang J."/>
            <person name="Ji L."/>
            <person name="Li Y."/>
            <person name="Guo B."/>
            <person name="Mustafa N.S."/>
            <person name="Li S."/>
            <person name="Yun Q."/>
            <person name="Keller S.R."/>
            <person name="Mao J."/>
            <person name="Zhang R."/>
            <person name="Strauss S.H."/>
        </authorList>
    </citation>
    <scope>NUCLEOTIDE SEQUENCE</scope>
    <source>
        <strain evidence="2">GM15</strain>
        <tissue evidence="2">Leaf</tissue>
    </source>
</reference>
<evidence type="ECO:0000313" key="3">
    <source>
        <dbReference type="Proteomes" id="UP000886885"/>
    </source>
</evidence>
<protein>
    <recommendedName>
        <fullName evidence="1">Endonuclease/exonuclease/phosphatase domain-containing protein</fullName>
    </recommendedName>
</protein>
<dbReference type="Proteomes" id="UP000886885">
    <property type="component" value="Chromosome 8A"/>
</dbReference>